<comment type="caution">
    <text evidence="1">The sequence shown here is derived from an EMBL/GenBank/DDBJ whole genome shotgun (WGS) entry which is preliminary data.</text>
</comment>
<gene>
    <name evidence="1" type="ORF">GCM10025780_37030</name>
</gene>
<proteinExistence type="predicted"/>
<dbReference type="SUPFAM" id="SSF141694">
    <property type="entry name" value="AF2212/PG0164-like"/>
    <property type="match status" value="1"/>
</dbReference>
<dbReference type="RefSeq" id="WP_345377428.1">
    <property type="nucleotide sequence ID" value="NZ_BAABLM010000012.1"/>
</dbReference>
<evidence type="ECO:0008006" key="3">
    <source>
        <dbReference type="Google" id="ProtNLM"/>
    </source>
</evidence>
<evidence type="ECO:0000313" key="2">
    <source>
        <dbReference type="Proteomes" id="UP001501295"/>
    </source>
</evidence>
<evidence type="ECO:0000313" key="1">
    <source>
        <dbReference type="EMBL" id="GAA4686800.1"/>
    </source>
</evidence>
<keyword evidence="2" id="KW-1185">Reference proteome</keyword>
<name>A0ABP8WFX3_9MICO</name>
<sequence>MPTFHTTILLARQTATGLEVPPAVIDELGAGKKPAVVVTVSGAASPDGYEYRSTVGIMSGKFLIPLSSDHRKASGFAAGDEVEVALALDDAPREVAVPADLASALDASGVRAAFDALSHSRKRALVEPIEQAKAADTRARRVAKAVESLA</sequence>
<accession>A0ABP8WFX3</accession>
<organism evidence="1 2">
    <name type="scientific">Frondihabitans cladoniiphilus</name>
    <dbReference type="NCBI Taxonomy" id="715785"/>
    <lineage>
        <taxon>Bacteria</taxon>
        <taxon>Bacillati</taxon>
        <taxon>Actinomycetota</taxon>
        <taxon>Actinomycetes</taxon>
        <taxon>Micrococcales</taxon>
        <taxon>Microbacteriaceae</taxon>
        <taxon>Frondihabitans</taxon>
    </lineage>
</organism>
<dbReference type="Proteomes" id="UP001501295">
    <property type="component" value="Unassembled WGS sequence"/>
</dbReference>
<dbReference type="InterPro" id="IPR015018">
    <property type="entry name" value="DUF1905"/>
</dbReference>
<dbReference type="EMBL" id="BAABLM010000012">
    <property type="protein sequence ID" value="GAA4686800.1"/>
    <property type="molecule type" value="Genomic_DNA"/>
</dbReference>
<protein>
    <recommendedName>
        <fullName evidence="3">Bacteriocin resistance YdeI/OmpD-like protein</fullName>
    </recommendedName>
</protein>
<dbReference type="Gene3D" id="2.40.30.100">
    <property type="entry name" value="AF2212/PG0164-like"/>
    <property type="match status" value="1"/>
</dbReference>
<dbReference type="InterPro" id="IPR037079">
    <property type="entry name" value="AF2212/PG0164-like_sf"/>
</dbReference>
<dbReference type="Pfam" id="PF08922">
    <property type="entry name" value="DUF1905"/>
    <property type="match status" value="1"/>
</dbReference>
<dbReference type="Pfam" id="PF13376">
    <property type="entry name" value="OmdA"/>
    <property type="match status" value="1"/>
</dbReference>
<reference evidence="2" key="1">
    <citation type="journal article" date="2019" name="Int. J. Syst. Evol. Microbiol.">
        <title>The Global Catalogue of Microorganisms (GCM) 10K type strain sequencing project: providing services to taxonomists for standard genome sequencing and annotation.</title>
        <authorList>
            <consortium name="The Broad Institute Genomics Platform"/>
            <consortium name="The Broad Institute Genome Sequencing Center for Infectious Disease"/>
            <person name="Wu L."/>
            <person name="Ma J."/>
        </authorList>
    </citation>
    <scope>NUCLEOTIDE SEQUENCE [LARGE SCALE GENOMIC DNA]</scope>
    <source>
        <strain evidence="2">JCM 18956</strain>
    </source>
</reference>